<name>A0A6J5WP56_PRUAR</name>
<sequence>MGPEANNDNENHFRGKTALRLTLQNVIEPPSLEPKPEGDIGASSPFLQSNPNGGPNEEGAGQRSKL</sequence>
<dbReference type="EMBL" id="CAEKKB010000003">
    <property type="protein sequence ID" value="CAB4303470.1"/>
    <property type="molecule type" value="Genomic_DNA"/>
</dbReference>
<feature type="compositionally biased region" description="Low complexity" evidence="1">
    <location>
        <begin position="50"/>
        <end position="59"/>
    </location>
</feature>
<evidence type="ECO:0000256" key="1">
    <source>
        <dbReference type="SAM" id="MobiDB-lite"/>
    </source>
</evidence>
<feature type="region of interest" description="Disordered" evidence="1">
    <location>
        <begin position="24"/>
        <end position="66"/>
    </location>
</feature>
<evidence type="ECO:0000313" key="4">
    <source>
        <dbReference type="Proteomes" id="UP000507222"/>
    </source>
</evidence>
<gene>
    <name evidence="2" type="ORF">CURHAP_LOCUS19856</name>
    <name evidence="3" type="ORF">ORAREDHAP_LOCUS19677</name>
</gene>
<evidence type="ECO:0000313" key="3">
    <source>
        <dbReference type="EMBL" id="CAB4303470.1"/>
    </source>
</evidence>
<proteinExistence type="predicted"/>
<evidence type="ECO:0000313" key="2">
    <source>
        <dbReference type="EMBL" id="CAB4272943.1"/>
    </source>
</evidence>
<evidence type="ECO:0000313" key="5">
    <source>
        <dbReference type="Proteomes" id="UP000507245"/>
    </source>
</evidence>
<reference evidence="3 4" key="2">
    <citation type="submission" date="2020-05" db="EMBL/GenBank/DDBJ databases">
        <authorList>
            <person name="Campoy J."/>
            <person name="Schneeberger K."/>
            <person name="Spophaly S."/>
        </authorList>
    </citation>
    <scope>NUCLEOTIDE SEQUENCE [LARGE SCALE GENOMIC DNA]</scope>
    <source>
        <strain evidence="3">PruArmRojPasFocal</strain>
    </source>
</reference>
<keyword evidence="5" id="KW-1185">Reference proteome</keyword>
<dbReference type="EMBL" id="CAEKDK010000003">
    <property type="protein sequence ID" value="CAB4272943.1"/>
    <property type="molecule type" value="Genomic_DNA"/>
</dbReference>
<organism evidence="3 5">
    <name type="scientific">Prunus armeniaca</name>
    <name type="common">Apricot</name>
    <name type="synonym">Armeniaca vulgaris</name>
    <dbReference type="NCBI Taxonomy" id="36596"/>
    <lineage>
        <taxon>Eukaryota</taxon>
        <taxon>Viridiplantae</taxon>
        <taxon>Streptophyta</taxon>
        <taxon>Embryophyta</taxon>
        <taxon>Tracheophyta</taxon>
        <taxon>Spermatophyta</taxon>
        <taxon>Magnoliopsida</taxon>
        <taxon>eudicotyledons</taxon>
        <taxon>Gunneridae</taxon>
        <taxon>Pentapetalae</taxon>
        <taxon>rosids</taxon>
        <taxon>fabids</taxon>
        <taxon>Rosales</taxon>
        <taxon>Rosaceae</taxon>
        <taxon>Amygdaloideae</taxon>
        <taxon>Amygdaleae</taxon>
        <taxon>Prunus</taxon>
    </lineage>
</organism>
<dbReference type="Proteomes" id="UP000507222">
    <property type="component" value="Unassembled WGS sequence"/>
</dbReference>
<dbReference type="AlphaFoldDB" id="A0A6J5WP56"/>
<protein>
    <submittedName>
        <fullName evidence="3">Uncharacterized protein</fullName>
    </submittedName>
</protein>
<reference evidence="5" key="1">
    <citation type="journal article" date="2020" name="Genome Biol.">
        <title>Gamete binning: chromosome-level and haplotype-resolved genome assembly enabled by high-throughput single-cell sequencing of gamete genomes.</title>
        <authorList>
            <person name="Campoy J.A."/>
            <person name="Sun H."/>
            <person name="Goel M."/>
            <person name="Jiao W.-B."/>
            <person name="Folz-Donahue K."/>
            <person name="Wang N."/>
            <person name="Rubio M."/>
            <person name="Liu C."/>
            <person name="Kukat C."/>
            <person name="Ruiz D."/>
            <person name="Huettel B."/>
            <person name="Schneeberger K."/>
        </authorList>
    </citation>
    <scope>NUCLEOTIDE SEQUENCE [LARGE SCALE GENOMIC DNA]</scope>
    <source>
        <strain evidence="5">cv. Rojo Pasion</strain>
    </source>
</reference>
<accession>A0A6J5WP56</accession>
<dbReference type="Proteomes" id="UP000507245">
    <property type="component" value="Unassembled WGS sequence"/>
</dbReference>